<dbReference type="RefSeq" id="XP_016456608.1">
    <property type="nucleotide sequence ID" value="XM_016601122.1"/>
</dbReference>
<feature type="compositionally biased region" description="Polar residues" evidence="2">
    <location>
        <begin position="59"/>
        <end position="68"/>
    </location>
</feature>
<feature type="region of interest" description="Disordered" evidence="2">
    <location>
        <begin position="1"/>
        <end position="83"/>
    </location>
</feature>
<dbReference type="GO" id="GO:0003676">
    <property type="term" value="F:nucleic acid binding"/>
    <property type="evidence" value="ECO:0007669"/>
    <property type="project" value="InterPro"/>
</dbReference>
<dbReference type="OrthoDB" id="1751882at2759"/>
<dbReference type="AlphaFoldDB" id="A0A1S3YWS2"/>
<protein>
    <recommendedName>
        <fullName evidence="3">CCHC-type domain-containing protein</fullName>
    </recommendedName>
</protein>
<accession>A0A1S3YWS2</accession>
<reference evidence="4" key="1">
    <citation type="submission" date="2025-08" db="UniProtKB">
        <authorList>
            <consortium name="RefSeq"/>
        </authorList>
    </citation>
    <scope>IDENTIFICATION</scope>
</reference>
<feature type="non-terminal residue" evidence="4">
    <location>
        <position position="121"/>
    </location>
</feature>
<dbReference type="PaxDb" id="4097-A0A1S3YWS2"/>
<dbReference type="KEGG" id="nta:107780577"/>
<organism evidence="4">
    <name type="scientific">Nicotiana tabacum</name>
    <name type="common">Common tobacco</name>
    <dbReference type="NCBI Taxonomy" id="4097"/>
    <lineage>
        <taxon>Eukaryota</taxon>
        <taxon>Viridiplantae</taxon>
        <taxon>Streptophyta</taxon>
        <taxon>Embryophyta</taxon>
        <taxon>Tracheophyta</taxon>
        <taxon>Spermatophyta</taxon>
        <taxon>Magnoliopsida</taxon>
        <taxon>eudicotyledons</taxon>
        <taxon>Gunneridae</taxon>
        <taxon>Pentapetalae</taxon>
        <taxon>asterids</taxon>
        <taxon>lamiids</taxon>
        <taxon>Solanales</taxon>
        <taxon>Solanaceae</taxon>
        <taxon>Nicotianoideae</taxon>
        <taxon>Nicotianeae</taxon>
        <taxon>Nicotiana</taxon>
    </lineage>
</organism>
<name>A0A1S3YWS2_TOBAC</name>
<feature type="compositionally biased region" description="Gly residues" evidence="2">
    <location>
        <begin position="14"/>
        <end position="23"/>
    </location>
</feature>
<evidence type="ECO:0000256" key="2">
    <source>
        <dbReference type="SAM" id="MobiDB-lite"/>
    </source>
</evidence>
<evidence type="ECO:0000259" key="3">
    <source>
        <dbReference type="PROSITE" id="PS50158"/>
    </source>
</evidence>
<dbReference type="GO" id="GO:0008270">
    <property type="term" value="F:zinc ion binding"/>
    <property type="evidence" value="ECO:0007669"/>
    <property type="project" value="UniProtKB-KW"/>
</dbReference>
<feature type="domain" description="CCHC-type" evidence="3">
    <location>
        <begin position="102"/>
        <end position="116"/>
    </location>
</feature>
<dbReference type="InterPro" id="IPR001878">
    <property type="entry name" value="Znf_CCHC"/>
</dbReference>
<feature type="compositionally biased region" description="Low complexity" evidence="2">
    <location>
        <begin position="24"/>
        <end position="56"/>
    </location>
</feature>
<proteinExistence type="predicted"/>
<keyword evidence="1" id="KW-0479">Metal-binding</keyword>
<dbReference type="PROSITE" id="PS50158">
    <property type="entry name" value="ZF_CCHC"/>
    <property type="match status" value="1"/>
</dbReference>
<sequence length="121" mass="13125">MEREGSNKAQSTGNFGGSSGGGKSTFRGGSLGPSQSFAQSSASAPPSGPSQQQQLSRFRPSQGNRGSYQQGRHGGRFQQQRRPPCPYCGKMHLGICYMDLPKCYGCRLRGHIQRDCHSSRQ</sequence>
<gene>
    <name evidence="4" type="primary">LOC107780577</name>
</gene>
<evidence type="ECO:0000313" key="4">
    <source>
        <dbReference type="RefSeq" id="XP_016456608.1"/>
    </source>
</evidence>
<keyword evidence="1" id="KW-0863">Zinc-finger</keyword>
<evidence type="ECO:0000256" key="1">
    <source>
        <dbReference type="PROSITE-ProRule" id="PRU00047"/>
    </source>
</evidence>
<keyword evidence="1" id="KW-0862">Zinc</keyword>